<feature type="region of interest" description="Disordered" evidence="3">
    <location>
        <begin position="415"/>
        <end position="440"/>
    </location>
</feature>
<evidence type="ECO:0000259" key="4">
    <source>
        <dbReference type="Pfam" id="PF00535"/>
    </source>
</evidence>
<dbReference type="EMBL" id="BAAAYR010000004">
    <property type="protein sequence ID" value="GAA3573768.1"/>
    <property type="molecule type" value="Genomic_DNA"/>
</dbReference>
<reference evidence="6" key="1">
    <citation type="journal article" date="2019" name="Int. J. Syst. Evol. Microbiol.">
        <title>The Global Catalogue of Microorganisms (GCM) 10K type strain sequencing project: providing services to taxonomists for standard genome sequencing and annotation.</title>
        <authorList>
            <consortium name="The Broad Institute Genomics Platform"/>
            <consortium name="The Broad Institute Genome Sequencing Center for Infectious Disease"/>
            <person name="Wu L."/>
            <person name="Ma J."/>
        </authorList>
    </citation>
    <scope>NUCLEOTIDE SEQUENCE [LARGE SCALE GENOMIC DNA]</scope>
    <source>
        <strain evidence="6">JCM 16540</strain>
    </source>
</reference>
<name>A0ABP6XYP1_9ACTN</name>
<keyword evidence="1" id="KW-0328">Glycosyltransferase</keyword>
<keyword evidence="2" id="KW-0808">Transferase</keyword>
<sequence length="440" mass="49100">MPDVSIIVTTYNIEAYVEECLESVAAQTLEDLEVLVVDDGSSDSTPEKVAAFCARDPRFVPVLLGTNSPGGVATAANAGLDRATGRWVGFVDGDDFVEPRMFERLVEAAESCDADLAMCEYQEVVDGTGERRDPADANRWAGLTTRCQALDVPTRKQVLRFIAVPWRKLYRRSLLEEHAIRFPVSDGFYEDNPFHWFTVLSARSLAVVPEVLCYHRVGRAGQTMATVDVRLFQLFSHHDTIHAWLTERRLLEVYETSLLGWVISQMEWIARRTPGPLQRTLFDTLVPVFAQYTPETVAAALREGGKGSTAQRLSAAVRKREFGSFVRTLTTRPGSNNPLVTAGFHLRHSGVQHTVTLTGRYLRNALQGGAATRVTRQISRVRRREPSRQDLMFGLMVIQQRLDGLAGQLAQLEGRLEDRDGDREQPGAEAVPTPRRSHPV</sequence>
<protein>
    <recommendedName>
        <fullName evidence="4">Glycosyltransferase 2-like domain-containing protein</fullName>
    </recommendedName>
</protein>
<organism evidence="5 6">
    <name type="scientific">Microlunatus spumicola</name>
    <dbReference type="NCBI Taxonomy" id="81499"/>
    <lineage>
        <taxon>Bacteria</taxon>
        <taxon>Bacillati</taxon>
        <taxon>Actinomycetota</taxon>
        <taxon>Actinomycetes</taxon>
        <taxon>Propionibacteriales</taxon>
        <taxon>Propionibacteriaceae</taxon>
        <taxon>Microlunatus</taxon>
    </lineage>
</organism>
<dbReference type="Gene3D" id="3.90.550.10">
    <property type="entry name" value="Spore Coat Polysaccharide Biosynthesis Protein SpsA, Chain A"/>
    <property type="match status" value="1"/>
</dbReference>
<evidence type="ECO:0000313" key="6">
    <source>
        <dbReference type="Proteomes" id="UP001500767"/>
    </source>
</evidence>
<dbReference type="CDD" id="cd00761">
    <property type="entry name" value="Glyco_tranf_GTA_type"/>
    <property type="match status" value="1"/>
</dbReference>
<accession>A0ABP6XYP1</accession>
<dbReference type="PANTHER" id="PTHR22916">
    <property type="entry name" value="GLYCOSYLTRANSFERASE"/>
    <property type="match status" value="1"/>
</dbReference>
<dbReference type="Proteomes" id="UP001500767">
    <property type="component" value="Unassembled WGS sequence"/>
</dbReference>
<dbReference type="InterPro" id="IPR029044">
    <property type="entry name" value="Nucleotide-diphossugar_trans"/>
</dbReference>
<dbReference type="RefSeq" id="WP_204910056.1">
    <property type="nucleotide sequence ID" value="NZ_BAAAYR010000004.1"/>
</dbReference>
<evidence type="ECO:0000256" key="3">
    <source>
        <dbReference type="SAM" id="MobiDB-lite"/>
    </source>
</evidence>
<evidence type="ECO:0000256" key="2">
    <source>
        <dbReference type="ARBA" id="ARBA00022679"/>
    </source>
</evidence>
<gene>
    <name evidence="5" type="ORF">GCM10022197_33310</name>
</gene>
<comment type="caution">
    <text evidence="5">The sequence shown here is derived from an EMBL/GenBank/DDBJ whole genome shotgun (WGS) entry which is preliminary data.</text>
</comment>
<dbReference type="Pfam" id="PF00535">
    <property type="entry name" value="Glycos_transf_2"/>
    <property type="match status" value="1"/>
</dbReference>
<feature type="domain" description="Glycosyltransferase 2-like" evidence="4">
    <location>
        <begin position="5"/>
        <end position="177"/>
    </location>
</feature>
<proteinExistence type="predicted"/>
<dbReference type="PANTHER" id="PTHR22916:SF51">
    <property type="entry name" value="GLYCOSYLTRANSFERASE EPSH-RELATED"/>
    <property type="match status" value="1"/>
</dbReference>
<dbReference type="InterPro" id="IPR001173">
    <property type="entry name" value="Glyco_trans_2-like"/>
</dbReference>
<dbReference type="SUPFAM" id="SSF53448">
    <property type="entry name" value="Nucleotide-diphospho-sugar transferases"/>
    <property type="match status" value="1"/>
</dbReference>
<keyword evidence="6" id="KW-1185">Reference proteome</keyword>
<evidence type="ECO:0000256" key="1">
    <source>
        <dbReference type="ARBA" id="ARBA00022676"/>
    </source>
</evidence>
<feature type="compositionally biased region" description="Basic and acidic residues" evidence="3">
    <location>
        <begin position="415"/>
        <end position="426"/>
    </location>
</feature>
<evidence type="ECO:0000313" key="5">
    <source>
        <dbReference type="EMBL" id="GAA3573768.1"/>
    </source>
</evidence>